<name>A0A382EU61_9ZZZZ</name>
<dbReference type="CDD" id="cd19963">
    <property type="entry name" value="PBP1_BMP-like"/>
    <property type="match status" value="1"/>
</dbReference>
<accession>A0A382EU61</accession>
<dbReference type="InterPro" id="IPR052910">
    <property type="entry name" value="ABC-Purine-Binding"/>
</dbReference>
<protein>
    <recommendedName>
        <fullName evidence="2">ABC transporter substrate-binding protein PnrA-like domain-containing protein</fullName>
    </recommendedName>
</protein>
<dbReference type="GO" id="GO:0005886">
    <property type="term" value="C:plasma membrane"/>
    <property type="evidence" value="ECO:0007669"/>
    <property type="project" value="InterPro"/>
</dbReference>
<dbReference type="EMBL" id="UINC01046177">
    <property type="protein sequence ID" value="SVB53852.1"/>
    <property type="molecule type" value="Genomic_DNA"/>
</dbReference>
<gene>
    <name evidence="3" type="ORF">METZ01_LOCUS206706</name>
</gene>
<evidence type="ECO:0000313" key="3">
    <source>
        <dbReference type="EMBL" id="SVB53852.1"/>
    </source>
</evidence>
<keyword evidence="1" id="KW-0732">Signal</keyword>
<evidence type="ECO:0000259" key="2">
    <source>
        <dbReference type="Pfam" id="PF02608"/>
    </source>
</evidence>
<dbReference type="Pfam" id="PF02608">
    <property type="entry name" value="Bmp"/>
    <property type="match status" value="1"/>
</dbReference>
<feature type="domain" description="ABC transporter substrate-binding protein PnrA-like" evidence="2">
    <location>
        <begin position="43"/>
        <end position="230"/>
    </location>
</feature>
<dbReference type="PANTHER" id="PTHR43208">
    <property type="entry name" value="ABC TRANSPORTER SUBSTRATE-BINDING PROTEIN"/>
    <property type="match status" value="1"/>
</dbReference>
<dbReference type="InterPro" id="IPR028082">
    <property type="entry name" value="Peripla_BP_I"/>
</dbReference>
<dbReference type="InterPro" id="IPR003760">
    <property type="entry name" value="PnrA-like"/>
</dbReference>
<organism evidence="3">
    <name type="scientific">marine metagenome</name>
    <dbReference type="NCBI Taxonomy" id="408172"/>
    <lineage>
        <taxon>unclassified sequences</taxon>
        <taxon>metagenomes</taxon>
        <taxon>ecological metagenomes</taxon>
    </lineage>
</organism>
<sequence>MLGLAGEASSERGIPMNKLITIVAGVVLSLSLSLSSALADSPKVGFIYIGPPGDHGWTYMHDQGRKAIVDELGFKTTYIEGVPENADAVRAIRKLAESGHDLIFTTSFNYMDQTLEVAKDYPDIKFEHATGYKRTDNVSTYSARFYEGRTIIGHIAGKETKSNIVGYIASFPIPEVIRGINAFYLAASKVNPDIEVKIIWAFTWYDPGKEADAAKVLISQGADIIVQHTDTYAPCQVAE</sequence>
<dbReference type="AlphaFoldDB" id="A0A382EU61"/>
<dbReference type="SUPFAM" id="SSF53822">
    <property type="entry name" value="Periplasmic binding protein-like I"/>
    <property type="match status" value="1"/>
</dbReference>
<reference evidence="3" key="1">
    <citation type="submission" date="2018-05" db="EMBL/GenBank/DDBJ databases">
        <authorList>
            <person name="Lanie J.A."/>
            <person name="Ng W.-L."/>
            <person name="Kazmierczak K.M."/>
            <person name="Andrzejewski T.M."/>
            <person name="Davidsen T.M."/>
            <person name="Wayne K.J."/>
            <person name="Tettelin H."/>
            <person name="Glass J.I."/>
            <person name="Rusch D."/>
            <person name="Podicherti R."/>
            <person name="Tsui H.-C.T."/>
            <person name="Winkler M.E."/>
        </authorList>
    </citation>
    <scope>NUCLEOTIDE SEQUENCE</scope>
</reference>
<dbReference type="Gene3D" id="3.40.50.2300">
    <property type="match status" value="2"/>
</dbReference>
<proteinExistence type="predicted"/>
<dbReference type="PANTHER" id="PTHR43208:SF1">
    <property type="entry name" value="ABC TRANSPORTER SUBSTRATE-BINDING PROTEIN"/>
    <property type="match status" value="1"/>
</dbReference>
<evidence type="ECO:0000256" key="1">
    <source>
        <dbReference type="ARBA" id="ARBA00022729"/>
    </source>
</evidence>
<feature type="non-terminal residue" evidence="3">
    <location>
        <position position="239"/>
    </location>
</feature>